<dbReference type="SUPFAM" id="SSF53335">
    <property type="entry name" value="S-adenosyl-L-methionine-dependent methyltransferases"/>
    <property type="match status" value="1"/>
</dbReference>
<dbReference type="CDD" id="cd02440">
    <property type="entry name" value="AdoMet_MTases"/>
    <property type="match status" value="1"/>
</dbReference>
<evidence type="ECO:0000256" key="1">
    <source>
        <dbReference type="ARBA" id="ARBA00022603"/>
    </source>
</evidence>
<dbReference type="EMBL" id="CAJFCJ010000014">
    <property type="protein sequence ID" value="CAD5121242.1"/>
    <property type="molecule type" value="Genomic_DNA"/>
</dbReference>
<dbReference type="GO" id="GO:0008757">
    <property type="term" value="F:S-adenosylmethionine-dependent methyltransferase activity"/>
    <property type="evidence" value="ECO:0007669"/>
    <property type="project" value="InterPro"/>
</dbReference>
<dbReference type="Gene3D" id="3.40.50.150">
    <property type="entry name" value="Vaccinia Virus protein VP39"/>
    <property type="match status" value="1"/>
</dbReference>
<dbReference type="GO" id="GO:0005739">
    <property type="term" value="C:mitochondrion"/>
    <property type="evidence" value="ECO:0007669"/>
    <property type="project" value="TreeGrafter"/>
</dbReference>
<organism evidence="7 8">
    <name type="scientific">Dimorphilus gyrociliatus</name>
    <dbReference type="NCBI Taxonomy" id="2664684"/>
    <lineage>
        <taxon>Eukaryota</taxon>
        <taxon>Metazoa</taxon>
        <taxon>Spiralia</taxon>
        <taxon>Lophotrochozoa</taxon>
        <taxon>Annelida</taxon>
        <taxon>Polychaeta</taxon>
        <taxon>Polychaeta incertae sedis</taxon>
        <taxon>Dinophilidae</taxon>
        <taxon>Dimorphilus</taxon>
    </lineage>
</organism>
<name>A0A7I8VZ96_9ANNE</name>
<dbReference type="OrthoDB" id="16816at2759"/>
<evidence type="ECO:0000256" key="5">
    <source>
        <dbReference type="ARBA" id="ARBA00042549"/>
    </source>
</evidence>
<comment type="caution">
    <text evidence="7">The sequence shown here is derived from an EMBL/GenBank/DDBJ whole genome shotgun (WGS) entry which is preliminary data.</text>
</comment>
<dbReference type="InterPro" id="IPR029063">
    <property type="entry name" value="SAM-dependent_MTases_sf"/>
</dbReference>
<protein>
    <recommendedName>
        <fullName evidence="3">Arginine-hydroxylase NDUFAF5, mitochondrial</fullName>
    </recommendedName>
    <alternativeName>
        <fullName evidence="4">NADH dehydrogenase [ubiquinone] 1 alpha subcomplex assembly factor 5</fullName>
    </alternativeName>
    <alternativeName>
        <fullName evidence="5">Putative methyltransferase NDUFAF5</fullName>
    </alternativeName>
</protein>
<dbReference type="GO" id="GO:0032981">
    <property type="term" value="P:mitochondrial respiratory chain complex I assembly"/>
    <property type="evidence" value="ECO:0007669"/>
    <property type="project" value="TreeGrafter"/>
</dbReference>
<gene>
    <name evidence="7" type="ORF">DGYR_LOCUS9226</name>
</gene>
<keyword evidence="8" id="KW-1185">Reference proteome</keyword>
<dbReference type="PANTHER" id="PTHR13090">
    <property type="entry name" value="ARGININE-HYDROXYLASE NDUFAF5, MITOCHONDRIAL"/>
    <property type="match status" value="1"/>
</dbReference>
<dbReference type="Proteomes" id="UP000549394">
    <property type="component" value="Unassembled WGS sequence"/>
</dbReference>
<sequence length="337" mass="37829">MNVFDRQTKRTQRNRTAHIKDYQVYDYIKEEIGYRVADRICDIKRKFNVAVDLGCGRGHVSKHILGDTVGTLLQTDLAEDILRQAEISPEVPTYKIHMDEEFLPFPSQSLDLVVSSLSLHWVNDLPGTFKQIYSSLKNDGCLLGALFGGDTLFELRVALQLAETERLGGFAPHVSPFTDVRDMGNLLSRGGFVMLTIDIDEIVINYPSMFELIEDLRGMGETNCAWSRKPKLFRSTLEAASAIYKDMYGNEDGSIPATFQILNFIGWKPDKSQAKPAKRGSGQVSLKDIDKLDSIKSQIDNIKNITGSDDKSALHLEEQLTKLRQATIEDGHGNKKN</sequence>
<proteinExistence type="predicted"/>
<evidence type="ECO:0000256" key="2">
    <source>
        <dbReference type="ARBA" id="ARBA00022679"/>
    </source>
</evidence>
<dbReference type="PANTHER" id="PTHR13090:SF1">
    <property type="entry name" value="ARGININE-HYDROXYLASE NDUFAF5, MITOCHONDRIAL"/>
    <property type="match status" value="1"/>
</dbReference>
<keyword evidence="2" id="KW-0808">Transferase</keyword>
<feature type="domain" description="Methyltransferase type 11" evidence="6">
    <location>
        <begin position="51"/>
        <end position="142"/>
    </location>
</feature>
<reference evidence="7 8" key="1">
    <citation type="submission" date="2020-08" db="EMBL/GenBank/DDBJ databases">
        <authorList>
            <person name="Hejnol A."/>
        </authorList>
    </citation>
    <scope>NUCLEOTIDE SEQUENCE [LARGE SCALE GENOMIC DNA]</scope>
</reference>
<evidence type="ECO:0000259" key="6">
    <source>
        <dbReference type="Pfam" id="PF08241"/>
    </source>
</evidence>
<accession>A0A7I8VZ96</accession>
<evidence type="ECO:0000313" key="8">
    <source>
        <dbReference type="Proteomes" id="UP000549394"/>
    </source>
</evidence>
<evidence type="ECO:0000313" key="7">
    <source>
        <dbReference type="EMBL" id="CAD5121242.1"/>
    </source>
</evidence>
<dbReference type="Pfam" id="PF08241">
    <property type="entry name" value="Methyltransf_11"/>
    <property type="match status" value="1"/>
</dbReference>
<dbReference type="InterPro" id="IPR013216">
    <property type="entry name" value="Methyltransf_11"/>
</dbReference>
<dbReference type="InterPro" id="IPR050602">
    <property type="entry name" value="Malonyl-ACP_OMT"/>
</dbReference>
<dbReference type="GO" id="GO:0032259">
    <property type="term" value="P:methylation"/>
    <property type="evidence" value="ECO:0007669"/>
    <property type="project" value="UniProtKB-KW"/>
</dbReference>
<evidence type="ECO:0000256" key="4">
    <source>
        <dbReference type="ARBA" id="ARBA00041833"/>
    </source>
</evidence>
<evidence type="ECO:0000256" key="3">
    <source>
        <dbReference type="ARBA" id="ARBA00040937"/>
    </source>
</evidence>
<dbReference type="AlphaFoldDB" id="A0A7I8VZ96"/>
<keyword evidence="1" id="KW-0489">Methyltransferase</keyword>